<feature type="repeat" description="FG-GAP" evidence="15">
    <location>
        <begin position="535"/>
        <end position="593"/>
    </location>
</feature>
<dbReference type="GO" id="GO:0098609">
    <property type="term" value="P:cell-cell adhesion"/>
    <property type="evidence" value="ECO:0007669"/>
    <property type="project" value="TreeGrafter"/>
</dbReference>
<dbReference type="InterPro" id="IPR000413">
    <property type="entry name" value="Integrin_alpha"/>
</dbReference>
<keyword evidence="14" id="KW-0325">Glycoprotein</keyword>
<name>A0A8T2KUN9_ASTMX</name>
<evidence type="ECO:0000313" key="19">
    <source>
        <dbReference type="Proteomes" id="UP000752171"/>
    </source>
</evidence>
<dbReference type="SUPFAM" id="SSF69318">
    <property type="entry name" value="Integrin alpha N-terminal domain"/>
    <property type="match status" value="1"/>
</dbReference>
<dbReference type="Gene3D" id="2.60.40.1460">
    <property type="entry name" value="Integrin domains. Chain A, domain 2"/>
    <property type="match status" value="1"/>
</dbReference>
<accession>A0A8T2KUN9</accession>
<dbReference type="FunFam" id="3.40.50.410:FF:000012">
    <property type="entry name" value="Integrin, alpha 10"/>
    <property type="match status" value="1"/>
</dbReference>
<evidence type="ECO:0000313" key="18">
    <source>
        <dbReference type="EMBL" id="KAG9263290.1"/>
    </source>
</evidence>
<dbReference type="PROSITE" id="PS00242">
    <property type="entry name" value="INTEGRIN_ALPHA"/>
    <property type="match status" value="1"/>
</dbReference>
<evidence type="ECO:0000256" key="16">
    <source>
        <dbReference type="RuleBase" id="RU003762"/>
    </source>
</evidence>
<evidence type="ECO:0000256" key="8">
    <source>
        <dbReference type="ARBA" id="ARBA00022889"/>
    </source>
</evidence>
<evidence type="ECO:0000256" key="4">
    <source>
        <dbReference type="ARBA" id="ARBA00022723"/>
    </source>
</evidence>
<dbReference type="AlphaFoldDB" id="A0A8T2KUN9"/>
<feature type="transmembrane region" description="Helical" evidence="16">
    <location>
        <begin position="1134"/>
        <end position="1156"/>
    </location>
</feature>
<evidence type="ECO:0000256" key="15">
    <source>
        <dbReference type="PROSITE-ProRule" id="PRU00803"/>
    </source>
</evidence>
<dbReference type="InterPro" id="IPR018184">
    <property type="entry name" value="Integrin_alpha_C_CS"/>
</dbReference>
<feature type="signal peptide" evidence="16">
    <location>
        <begin position="1"/>
        <end position="24"/>
    </location>
</feature>
<dbReference type="InterPro" id="IPR036465">
    <property type="entry name" value="vWFA_dom_sf"/>
</dbReference>
<dbReference type="InterPro" id="IPR013519">
    <property type="entry name" value="Int_alpha_beta-p"/>
</dbReference>
<feature type="repeat" description="FG-GAP" evidence="15">
    <location>
        <begin position="597"/>
        <end position="657"/>
    </location>
</feature>
<dbReference type="InterPro" id="IPR013517">
    <property type="entry name" value="FG-GAP"/>
</dbReference>
<dbReference type="GO" id="GO:0007160">
    <property type="term" value="P:cell-matrix adhesion"/>
    <property type="evidence" value="ECO:0007669"/>
    <property type="project" value="TreeGrafter"/>
</dbReference>
<dbReference type="GO" id="GO:0046872">
    <property type="term" value="F:metal ion binding"/>
    <property type="evidence" value="ECO:0007669"/>
    <property type="project" value="UniProtKB-KW"/>
</dbReference>
<keyword evidence="12" id="KW-1015">Disulfide bond</keyword>
<keyword evidence="9 16" id="KW-1133">Transmembrane helix</keyword>
<dbReference type="InterPro" id="IPR048286">
    <property type="entry name" value="Integrin_alpha_Ig-like_3"/>
</dbReference>
<dbReference type="Pfam" id="PF20805">
    <property type="entry name" value="Integrin_A_Ig_2"/>
    <property type="match status" value="1"/>
</dbReference>
<dbReference type="SMART" id="SM00191">
    <property type="entry name" value="Int_alpha"/>
    <property type="match status" value="5"/>
</dbReference>
<keyword evidence="11 16" id="KW-0472">Membrane</keyword>
<keyword evidence="7" id="KW-0106">Calcium</keyword>
<keyword evidence="8 16" id="KW-0130">Cell adhesion</keyword>
<evidence type="ECO:0000256" key="9">
    <source>
        <dbReference type="ARBA" id="ARBA00022989"/>
    </source>
</evidence>
<dbReference type="InterPro" id="IPR002035">
    <property type="entry name" value="VWF_A"/>
</dbReference>
<dbReference type="GO" id="GO:0009897">
    <property type="term" value="C:external side of plasma membrane"/>
    <property type="evidence" value="ECO:0007669"/>
    <property type="project" value="TreeGrafter"/>
</dbReference>
<protein>
    <submittedName>
        <fullName evidence="18">Integrin alpha-2</fullName>
    </submittedName>
</protein>
<dbReference type="GO" id="GO:0007229">
    <property type="term" value="P:integrin-mediated signaling pathway"/>
    <property type="evidence" value="ECO:0007669"/>
    <property type="project" value="UniProtKB-KW"/>
</dbReference>
<dbReference type="Gene3D" id="2.60.40.1530">
    <property type="entry name" value="ntegrin, alpha v. Chain A, domain 4"/>
    <property type="match status" value="1"/>
</dbReference>
<dbReference type="FunFam" id="1.20.5.930:FF:000005">
    <property type="entry name" value="Integrin, alpha 10"/>
    <property type="match status" value="1"/>
</dbReference>
<dbReference type="Gene3D" id="2.130.10.130">
    <property type="entry name" value="Integrin alpha, N-terminal"/>
    <property type="match status" value="2"/>
</dbReference>
<evidence type="ECO:0000256" key="2">
    <source>
        <dbReference type="ARBA" id="ARBA00008054"/>
    </source>
</evidence>
<evidence type="ECO:0000256" key="12">
    <source>
        <dbReference type="ARBA" id="ARBA00023157"/>
    </source>
</evidence>
<reference evidence="18 19" key="1">
    <citation type="submission" date="2021-07" db="EMBL/GenBank/DDBJ databases">
        <authorList>
            <person name="Imarazene B."/>
            <person name="Zahm M."/>
            <person name="Klopp C."/>
            <person name="Cabau C."/>
            <person name="Beille S."/>
            <person name="Jouanno E."/>
            <person name="Castinel A."/>
            <person name="Lluch J."/>
            <person name="Gil L."/>
            <person name="Kuchtly C."/>
            <person name="Lopez Roques C."/>
            <person name="Donnadieu C."/>
            <person name="Parrinello H."/>
            <person name="Journot L."/>
            <person name="Du K."/>
            <person name="Schartl M."/>
            <person name="Retaux S."/>
            <person name="Guiguen Y."/>
        </authorList>
    </citation>
    <scope>NUCLEOTIDE SEQUENCE [LARGE SCALE GENOMIC DNA]</scope>
    <source>
        <strain evidence="18">Pach_M1</strain>
        <tissue evidence="18">Testis</tissue>
    </source>
</reference>
<dbReference type="SMART" id="SM00327">
    <property type="entry name" value="VWA"/>
    <property type="match status" value="1"/>
</dbReference>
<dbReference type="Gene3D" id="3.40.50.410">
    <property type="entry name" value="von Willebrand factor, type A domain"/>
    <property type="match status" value="1"/>
</dbReference>
<dbReference type="EMBL" id="JAICCE010000020">
    <property type="protein sequence ID" value="KAG9263290.1"/>
    <property type="molecule type" value="Genomic_DNA"/>
</dbReference>
<evidence type="ECO:0000256" key="7">
    <source>
        <dbReference type="ARBA" id="ARBA00022837"/>
    </source>
</evidence>
<evidence type="ECO:0000256" key="6">
    <source>
        <dbReference type="ARBA" id="ARBA00022737"/>
    </source>
</evidence>
<dbReference type="PANTHER" id="PTHR23220:SF23">
    <property type="entry name" value="INTEGRIN ALPHA-2"/>
    <property type="match status" value="1"/>
</dbReference>
<keyword evidence="13 16" id="KW-0675">Receptor</keyword>
<dbReference type="Proteomes" id="UP000752171">
    <property type="component" value="Unassembled WGS sequence"/>
</dbReference>
<keyword evidence="5 16" id="KW-0732">Signal</keyword>
<dbReference type="Gene3D" id="1.20.5.930">
    <property type="entry name" value="Bicelle-embedded integrin alpha(iib) transmembrane segment"/>
    <property type="match status" value="1"/>
</dbReference>
<comment type="subcellular location">
    <subcellularLocation>
        <location evidence="1 16">Membrane</location>
        <topology evidence="1 16">Single-pass type I membrane protein</topology>
    </subcellularLocation>
</comment>
<proteinExistence type="inferred from homology"/>
<evidence type="ECO:0000256" key="10">
    <source>
        <dbReference type="ARBA" id="ARBA00023037"/>
    </source>
</evidence>
<keyword evidence="3 16" id="KW-0812">Transmembrane</keyword>
<gene>
    <name evidence="18" type="primary">ITGA2</name>
    <name evidence="18" type="ORF">AMEX_G23310</name>
</gene>
<dbReference type="InterPro" id="IPR048285">
    <property type="entry name" value="Integrin_alpha_Ig-like_2"/>
</dbReference>
<keyword evidence="4" id="KW-0479">Metal-binding</keyword>
<feature type="repeat" description="FG-GAP" evidence="15">
    <location>
        <begin position="472"/>
        <end position="534"/>
    </location>
</feature>
<dbReference type="Pfam" id="PF00092">
    <property type="entry name" value="VWA"/>
    <property type="match status" value="1"/>
</dbReference>
<dbReference type="GO" id="GO:0033627">
    <property type="term" value="P:cell adhesion mediated by integrin"/>
    <property type="evidence" value="ECO:0007669"/>
    <property type="project" value="TreeGrafter"/>
</dbReference>
<feature type="domain" description="VWFA" evidence="17">
    <location>
        <begin position="170"/>
        <end position="357"/>
    </location>
</feature>
<dbReference type="PANTHER" id="PTHR23220">
    <property type="entry name" value="INTEGRIN ALPHA"/>
    <property type="match status" value="1"/>
</dbReference>
<dbReference type="Pfam" id="PF01839">
    <property type="entry name" value="FG-GAP"/>
    <property type="match status" value="2"/>
</dbReference>
<feature type="repeat" description="FG-GAP" evidence="15">
    <location>
        <begin position="29"/>
        <end position="87"/>
    </location>
</feature>
<evidence type="ECO:0000256" key="11">
    <source>
        <dbReference type="ARBA" id="ARBA00023136"/>
    </source>
</evidence>
<dbReference type="Pfam" id="PF08441">
    <property type="entry name" value="Integrin_A_Ig_1"/>
    <property type="match status" value="1"/>
</dbReference>
<feature type="chain" id="PRO_5035963164" evidence="16">
    <location>
        <begin position="25"/>
        <end position="1188"/>
    </location>
</feature>
<dbReference type="InterPro" id="IPR028994">
    <property type="entry name" value="Integrin_alpha_N"/>
</dbReference>
<dbReference type="CDD" id="cd01469">
    <property type="entry name" value="vWA_integrins_alpha_subunit"/>
    <property type="match status" value="1"/>
</dbReference>
<organism evidence="18 19">
    <name type="scientific">Astyanax mexicanus</name>
    <name type="common">Blind cave fish</name>
    <name type="synonym">Astyanax fasciatus mexicanus</name>
    <dbReference type="NCBI Taxonomy" id="7994"/>
    <lineage>
        <taxon>Eukaryota</taxon>
        <taxon>Metazoa</taxon>
        <taxon>Chordata</taxon>
        <taxon>Craniata</taxon>
        <taxon>Vertebrata</taxon>
        <taxon>Euteleostomi</taxon>
        <taxon>Actinopterygii</taxon>
        <taxon>Neopterygii</taxon>
        <taxon>Teleostei</taxon>
        <taxon>Ostariophysi</taxon>
        <taxon>Characiformes</taxon>
        <taxon>Characoidei</taxon>
        <taxon>Acestrorhamphidae</taxon>
        <taxon>Acestrorhamphinae</taxon>
        <taxon>Astyanax</taxon>
    </lineage>
</organism>
<dbReference type="PRINTS" id="PR01185">
    <property type="entry name" value="INTEGRINA"/>
</dbReference>
<dbReference type="PROSITE" id="PS51470">
    <property type="entry name" value="FG_GAP"/>
    <property type="match status" value="4"/>
</dbReference>
<keyword evidence="6" id="KW-0677">Repeat</keyword>
<dbReference type="GO" id="GO:0008305">
    <property type="term" value="C:integrin complex"/>
    <property type="evidence" value="ECO:0007669"/>
    <property type="project" value="InterPro"/>
</dbReference>
<dbReference type="SUPFAM" id="SSF53300">
    <property type="entry name" value="vWA-like"/>
    <property type="match status" value="1"/>
</dbReference>
<keyword evidence="10 16" id="KW-0401">Integrin</keyword>
<dbReference type="SUPFAM" id="SSF69179">
    <property type="entry name" value="Integrin domains"/>
    <property type="match status" value="3"/>
</dbReference>
<dbReference type="PRINTS" id="PR00453">
    <property type="entry name" value="VWFADOMAIN"/>
</dbReference>
<dbReference type="OrthoDB" id="5317514at2759"/>
<evidence type="ECO:0000256" key="5">
    <source>
        <dbReference type="ARBA" id="ARBA00022729"/>
    </source>
</evidence>
<evidence type="ECO:0000256" key="1">
    <source>
        <dbReference type="ARBA" id="ARBA00004479"/>
    </source>
</evidence>
<comment type="similarity">
    <text evidence="2 16">Belongs to the integrin alpha chain family.</text>
</comment>
<sequence length="1188" mass="129391">MGLMTHFLLMILLIQGWRVQRTVGFNVGISGAKVFSGAAAEEFGYTVQQFSNHQGKWLLVGSPWAGYPQNRKGDVYKCLLTSPASTCERLNLQNSVNIPSVQNINTNMSLGQTLITRVTKNNNLMTCGPLWTQSCGSQYFVPGVCAEVSPLFAPQPAISPALQTCGGPMDIAFVLDGSNSIYPWEPVVAFLKKVLENLDIGPQQAQVSVVQYGSDPRFEFNLNTYKNKQDMVAAASKITQKGGLETNTFGAISYARKNAFLTSNGGRLSASKVMVVVTDGESHDNSLTDTVIGECNKDGITRFGIAVLGYYIRNNIDTTKLIAEIKSIASIPTEKYYFNVSDEVALSGIAGTLGDRIFNIEGTGKGGEFQMEMSQVGFSAHQTKNEDVMMLGAVGAYGWIGTVVHKTAQKSEIFPKQAFEEILQDKNHSSLLGYSVSTLVDSSAEYFVAGAPRSNHTGQVVVYILNSQRQPRIIDSQRGDQIGSYFGSVLCPLDVDRDGVTDLLLVGAPMYMSDQKKETGKVYVFSIRKGILISQDSLEGSSPLENSRFGMAIAAVPDLNLDGFADVVIGAPLEDNNRGAIYIYNGDKKSIRKQSSQKILGSKLDATLKFFGRSLDGSGDLNGDSLPDVSVGGYGNVLQLWSRGVAVVSASVTFTPDRINILSKSCNFGGRMVSCFSAKVCFSAAFRPVKPVGPAAIKYNLTLDADLQSFRVSSRGQFSTSDRAIQKDVSVSTAETCEVYQVYVQEAPDLVSPIALRVDIKQSNPDASPVLDAFSTAAWQFFIPFSKECGSDEQCHSDLMLNVEREQHTSSSPLLVTNDNRKISFIVTVMNRRENAYNTRITARYSSNLFYSSVTPPSDGTEVKCTSAKDTEIVTCQVGYPFIKTDQSVTFLIHFDFNLGQLQKEVKVDFEAQSDSTEETLEDNKETVSVPVKYSSEIILSREANMNVYLLEKEEGITTSMKKYSDIGPEFRFSLKVSGGVFPVSLVHLNVQLPISTKAGNPLIYITSVSTAPSANVQCESSTLTDPLKIKEKEHTAKFTAESFRGTNELNCKTASCKKMTCVLKDVSPKTDYYVNVTAWIWNGTFAMADFLSVALEVNAQIDTSQADLLVITHKQVQVAVTVSKPGAKADVPIGVIVGSVIGGLLLLALAVVALWKLGFFKRKYQQLQKTDADATETEGLHDPAEQP</sequence>
<dbReference type="InterPro" id="IPR032695">
    <property type="entry name" value="Integrin_dom_sf"/>
</dbReference>
<evidence type="ECO:0000259" key="17">
    <source>
        <dbReference type="PROSITE" id="PS50234"/>
    </source>
</evidence>
<dbReference type="Pfam" id="PF20806">
    <property type="entry name" value="Integrin_A_Ig_3"/>
    <property type="match status" value="1"/>
</dbReference>
<evidence type="ECO:0000256" key="13">
    <source>
        <dbReference type="ARBA" id="ARBA00023170"/>
    </source>
</evidence>
<dbReference type="Gene3D" id="2.60.40.1510">
    <property type="entry name" value="ntegrin, alpha v. Chain A, domain 3"/>
    <property type="match status" value="1"/>
</dbReference>
<evidence type="ECO:0000256" key="14">
    <source>
        <dbReference type="ARBA" id="ARBA00023180"/>
    </source>
</evidence>
<evidence type="ECO:0000256" key="3">
    <source>
        <dbReference type="ARBA" id="ARBA00022692"/>
    </source>
</evidence>
<comment type="caution">
    <text evidence="18">The sequence shown here is derived from an EMBL/GenBank/DDBJ whole genome shotgun (WGS) entry which is preliminary data.</text>
</comment>
<dbReference type="InterPro" id="IPR013649">
    <property type="entry name" value="Integrin_alpha_Ig-like_1"/>
</dbReference>
<dbReference type="GO" id="GO:0005178">
    <property type="term" value="F:integrin binding"/>
    <property type="evidence" value="ECO:0007669"/>
    <property type="project" value="TreeGrafter"/>
</dbReference>
<dbReference type="PROSITE" id="PS50234">
    <property type="entry name" value="VWFA"/>
    <property type="match status" value="1"/>
</dbReference>